<evidence type="ECO:0000313" key="6">
    <source>
        <dbReference type="EMBL" id="CUV65792.1"/>
    </source>
</evidence>
<evidence type="ECO:0000256" key="1">
    <source>
        <dbReference type="ARBA" id="ARBA00009477"/>
    </source>
</evidence>
<dbReference type="SUPFAM" id="SSF111369">
    <property type="entry name" value="HlyD-like secretion proteins"/>
    <property type="match status" value="1"/>
</dbReference>
<evidence type="ECO:0000259" key="4">
    <source>
        <dbReference type="Pfam" id="PF25954"/>
    </source>
</evidence>
<dbReference type="Gene3D" id="2.40.30.170">
    <property type="match status" value="1"/>
</dbReference>
<dbReference type="InterPro" id="IPR058792">
    <property type="entry name" value="Beta-barrel_RND_2"/>
</dbReference>
<dbReference type="InterPro" id="IPR058647">
    <property type="entry name" value="BSH_CzcB-like"/>
</dbReference>
<sequence>MKIKILAMILATIYTFGANMTLSGSVISDNQKMLTSRNMGYVKKMFVSEGDFVKRGQLLYIIDSTENNSAIAMQKNQLNNILLNLARHERLYKKGMVSRYDLENLRLAAKNQKEMVRIAETQENYLQVRAPNDGIIVAKKINEGEMAAPGMPALVLTDMSKLRVMVEVGESNLKNIKIGKEVGVEVPSVGFKTTGVISSIIPASNPMTHKFTIKIKFDRGSAMVYPGMYARVNIKI</sequence>
<dbReference type="Gene3D" id="2.40.50.100">
    <property type="match status" value="1"/>
</dbReference>
<evidence type="ECO:0000259" key="5">
    <source>
        <dbReference type="Pfam" id="PF25973"/>
    </source>
</evidence>
<comment type="similarity">
    <text evidence="1">Belongs to the membrane fusion protein (MFP) (TC 8.A.1) family.</text>
</comment>
<organism evidence="6">
    <name type="scientific">Sulfurovum sp. enrichment culture clone C5</name>
    <dbReference type="NCBI Taxonomy" id="497650"/>
    <lineage>
        <taxon>Bacteria</taxon>
        <taxon>Pseudomonadati</taxon>
        <taxon>Campylobacterota</taxon>
        <taxon>Epsilonproteobacteria</taxon>
        <taxon>Campylobacterales</taxon>
        <taxon>Sulfurovaceae</taxon>
        <taxon>Sulfurovum</taxon>
        <taxon>environmental samples</taxon>
    </lineage>
</organism>
<accession>A0A0S4XNB5</accession>
<dbReference type="AlphaFoldDB" id="A0A0S4XNB5"/>
<dbReference type="Pfam" id="PF25954">
    <property type="entry name" value="Beta-barrel_RND_2"/>
    <property type="match status" value="1"/>
</dbReference>
<dbReference type="PANTHER" id="PTHR30469:SF15">
    <property type="entry name" value="HLYD FAMILY OF SECRETION PROTEINS"/>
    <property type="match status" value="1"/>
</dbReference>
<dbReference type="GO" id="GO:0015562">
    <property type="term" value="F:efflux transmembrane transporter activity"/>
    <property type="evidence" value="ECO:0007669"/>
    <property type="project" value="TreeGrafter"/>
</dbReference>
<feature type="domain" description="CzcB-like barrel-sandwich hybrid" evidence="5">
    <location>
        <begin position="34"/>
        <end position="148"/>
    </location>
</feature>
<evidence type="ECO:0000256" key="2">
    <source>
        <dbReference type="SAM" id="Coils"/>
    </source>
</evidence>
<dbReference type="InterPro" id="IPR006143">
    <property type="entry name" value="RND_pump_MFP"/>
</dbReference>
<gene>
    <name evidence="6" type="ORF">BN3087_450022</name>
</gene>
<feature type="coiled-coil region" evidence="2">
    <location>
        <begin position="71"/>
        <end position="122"/>
    </location>
</feature>
<dbReference type="EMBL" id="FAXN01000046">
    <property type="protein sequence ID" value="CUV65792.1"/>
    <property type="molecule type" value="Genomic_DNA"/>
</dbReference>
<protein>
    <submittedName>
        <fullName evidence="6">Putative multidrug resistance protein</fullName>
    </submittedName>
</protein>
<dbReference type="GO" id="GO:1990281">
    <property type="term" value="C:efflux pump complex"/>
    <property type="evidence" value="ECO:0007669"/>
    <property type="project" value="TreeGrafter"/>
</dbReference>
<feature type="chain" id="PRO_5006630000" evidence="3">
    <location>
        <begin position="18"/>
        <end position="236"/>
    </location>
</feature>
<name>A0A0S4XNB5_9BACT</name>
<keyword evidence="2" id="KW-0175">Coiled coil</keyword>
<dbReference type="PANTHER" id="PTHR30469">
    <property type="entry name" value="MULTIDRUG RESISTANCE PROTEIN MDTA"/>
    <property type="match status" value="1"/>
</dbReference>
<dbReference type="NCBIfam" id="TIGR01730">
    <property type="entry name" value="RND_mfp"/>
    <property type="match status" value="1"/>
</dbReference>
<proteinExistence type="inferred from homology"/>
<evidence type="ECO:0000256" key="3">
    <source>
        <dbReference type="SAM" id="SignalP"/>
    </source>
</evidence>
<reference evidence="6" key="1">
    <citation type="submission" date="2015-11" db="EMBL/GenBank/DDBJ databases">
        <authorList>
            <person name="Zhang Y."/>
            <person name="Guo Z."/>
        </authorList>
    </citation>
    <scope>NUCLEOTIDE SEQUENCE</scope>
    <source>
        <strain evidence="6">BN30871</strain>
    </source>
</reference>
<feature type="domain" description="CusB-like beta-barrel" evidence="4">
    <location>
        <begin position="164"/>
        <end position="234"/>
    </location>
</feature>
<feature type="signal peptide" evidence="3">
    <location>
        <begin position="1"/>
        <end position="17"/>
    </location>
</feature>
<keyword evidence="3" id="KW-0732">Signal</keyword>
<dbReference type="Pfam" id="PF25973">
    <property type="entry name" value="BSH_CzcB"/>
    <property type="match status" value="1"/>
</dbReference>